<dbReference type="GO" id="GO:0000160">
    <property type="term" value="P:phosphorelay signal transduction system"/>
    <property type="evidence" value="ECO:0007669"/>
    <property type="project" value="InterPro"/>
</dbReference>
<name>A0A7L5AIW8_9MICO</name>
<keyword evidence="3 8" id="KW-0238">DNA-binding</keyword>
<dbReference type="Gene3D" id="3.40.50.2300">
    <property type="match status" value="1"/>
</dbReference>
<dbReference type="InterPro" id="IPR011006">
    <property type="entry name" value="CheY-like_superfamily"/>
</dbReference>
<protein>
    <submittedName>
        <fullName evidence="8">DNA-binding response regulator</fullName>
    </submittedName>
</protein>
<evidence type="ECO:0000256" key="4">
    <source>
        <dbReference type="ARBA" id="ARBA00023163"/>
    </source>
</evidence>
<evidence type="ECO:0000313" key="8">
    <source>
        <dbReference type="EMBL" id="QHO70267.1"/>
    </source>
</evidence>
<evidence type="ECO:0000259" key="6">
    <source>
        <dbReference type="PROSITE" id="PS50043"/>
    </source>
</evidence>
<dbReference type="CDD" id="cd17535">
    <property type="entry name" value="REC_NarL-like"/>
    <property type="match status" value="1"/>
</dbReference>
<keyword evidence="9" id="KW-1185">Reference proteome</keyword>
<sequence>MTVEADARPEPIRVLLADDHPVVRHGLVALLGTLPGIEVVGQASSGAEAVRETALAKPDVVIMDLRMPDLSGVEATERILRHAPGVGVLVLTMFDEDEMIADALRAGARGYLLKGAEQEEIERAIRAVAAGEAIFSSTVAARVLGRLSSPAAVVLLPQITERERQVLTLIASGLDNTSISLRLNLAPKTVGNHISSIFLKLGVATRSQAIVLARESGLGGHD</sequence>
<dbReference type="GO" id="GO:0006355">
    <property type="term" value="P:regulation of DNA-templated transcription"/>
    <property type="evidence" value="ECO:0007669"/>
    <property type="project" value="InterPro"/>
</dbReference>
<accession>A0A7L5AIW8</accession>
<keyword evidence="1 5" id="KW-0597">Phosphoprotein</keyword>
<dbReference type="SMART" id="SM00421">
    <property type="entry name" value="HTH_LUXR"/>
    <property type="match status" value="1"/>
</dbReference>
<dbReference type="InterPro" id="IPR039420">
    <property type="entry name" value="WalR-like"/>
</dbReference>
<evidence type="ECO:0000256" key="2">
    <source>
        <dbReference type="ARBA" id="ARBA00023015"/>
    </source>
</evidence>
<organism evidence="8 9">
    <name type="scientific">Marisediminicola antarctica</name>
    <dbReference type="NCBI Taxonomy" id="674079"/>
    <lineage>
        <taxon>Bacteria</taxon>
        <taxon>Bacillati</taxon>
        <taxon>Actinomycetota</taxon>
        <taxon>Actinomycetes</taxon>
        <taxon>Micrococcales</taxon>
        <taxon>Microbacteriaceae</taxon>
        <taxon>Marisediminicola</taxon>
    </lineage>
</organism>
<keyword evidence="2" id="KW-0805">Transcription regulation</keyword>
<keyword evidence="4" id="KW-0804">Transcription</keyword>
<dbReference type="RefSeq" id="WP_161886657.1">
    <property type="nucleotide sequence ID" value="NZ_CP017146.1"/>
</dbReference>
<dbReference type="InterPro" id="IPR000792">
    <property type="entry name" value="Tscrpt_reg_LuxR_C"/>
</dbReference>
<dbReference type="KEGG" id="mant:BHD05_12050"/>
<dbReference type="PROSITE" id="PS00622">
    <property type="entry name" value="HTH_LUXR_1"/>
    <property type="match status" value="1"/>
</dbReference>
<feature type="domain" description="Response regulatory" evidence="7">
    <location>
        <begin position="13"/>
        <end position="129"/>
    </location>
</feature>
<dbReference type="InterPro" id="IPR001789">
    <property type="entry name" value="Sig_transdc_resp-reg_receiver"/>
</dbReference>
<dbReference type="Proteomes" id="UP000464507">
    <property type="component" value="Chromosome"/>
</dbReference>
<proteinExistence type="predicted"/>
<evidence type="ECO:0000256" key="5">
    <source>
        <dbReference type="PROSITE-ProRule" id="PRU00169"/>
    </source>
</evidence>
<dbReference type="EMBL" id="CP017146">
    <property type="protein sequence ID" value="QHO70267.1"/>
    <property type="molecule type" value="Genomic_DNA"/>
</dbReference>
<dbReference type="PROSITE" id="PS50043">
    <property type="entry name" value="HTH_LUXR_2"/>
    <property type="match status" value="1"/>
</dbReference>
<dbReference type="PRINTS" id="PR00038">
    <property type="entry name" value="HTHLUXR"/>
</dbReference>
<dbReference type="PANTHER" id="PTHR43214:SF24">
    <property type="entry name" value="TRANSCRIPTIONAL REGULATORY PROTEIN NARL-RELATED"/>
    <property type="match status" value="1"/>
</dbReference>
<dbReference type="SUPFAM" id="SSF46894">
    <property type="entry name" value="C-terminal effector domain of the bipartite response regulators"/>
    <property type="match status" value="1"/>
</dbReference>
<dbReference type="Pfam" id="PF00072">
    <property type="entry name" value="Response_reg"/>
    <property type="match status" value="1"/>
</dbReference>
<reference evidence="8 9" key="1">
    <citation type="submission" date="2016-09" db="EMBL/GenBank/DDBJ databases">
        <title>Complete genome sequence of microbes from the polar regions.</title>
        <authorList>
            <person name="Liao L."/>
            <person name="Chen B."/>
        </authorList>
    </citation>
    <scope>NUCLEOTIDE SEQUENCE [LARGE SCALE GENOMIC DNA]</scope>
    <source>
        <strain evidence="8 9">ZS314</strain>
    </source>
</reference>
<dbReference type="SMART" id="SM00448">
    <property type="entry name" value="REC"/>
    <property type="match status" value="1"/>
</dbReference>
<dbReference type="InterPro" id="IPR016032">
    <property type="entry name" value="Sig_transdc_resp-reg_C-effctor"/>
</dbReference>
<dbReference type="CDD" id="cd06170">
    <property type="entry name" value="LuxR_C_like"/>
    <property type="match status" value="1"/>
</dbReference>
<dbReference type="InterPro" id="IPR058245">
    <property type="entry name" value="NreC/VraR/RcsB-like_REC"/>
</dbReference>
<evidence type="ECO:0000256" key="1">
    <source>
        <dbReference type="ARBA" id="ARBA00022553"/>
    </source>
</evidence>
<dbReference type="Pfam" id="PF00196">
    <property type="entry name" value="GerE"/>
    <property type="match status" value="1"/>
</dbReference>
<dbReference type="GO" id="GO:0003677">
    <property type="term" value="F:DNA binding"/>
    <property type="evidence" value="ECO:0007669"/>
    <property type="project" value="UniProtKB-KW"/>
</dbReference>
<dbReference type="AlphaFoldDB" id="A0A7L5AIW8"/>
<evidence type="ECO:0000313" key="9">
    <source>
        <dbReference type="Proteomes" id="UP000464507"/>
    </source>
</evidence>
<feature type="modified residue" description="4-aspartylphosphate" evidence="5">
    <location>
        <position position="64"/>
    </location>
</feature>
<dbReference type="OrthoDB" id="9808843at2"/>
<dbReference type="PROSITE" id="PS50110">
    <property type="entry name" value="RESPONSE_REGULATORY"/>
    <property type="match status" value="1"/>
</dbReference>
<dbReference type="SUPFAM" id="SSF52172">
    <property type="entry name" value="CheY-like"/>
    <property type="match status" value="1"/>
</dbReference>
<dbReference type="PANTHER" id="PTHR43214">
    <property type="entry name" value="TWO-COMPONENT RESPONSE REGULATOR"/>
    <property type="match status" value="1"/>
</dbReference>
<feature type="domain" description="HTH luxR-type" evidence="6">
    <location>
        <begin position="152"/>
        <end position="217"/>
    </location>
</feature>
<gene>
    <name evidence="8" type="ORF">BHD05_12050</name>
</gene>
<evidence type="ECO:0000259" key="7">
    <source>
        <dbReference type="PROSITE" id="PS50110"/>
    </source>
</evidence>
<evidence type="ECO:0000256" key="3">
    <source>
        <dbReference type="ARBA" id="ARBA00023125"/>
    </source>
</evidence>